<sequence length="253" mass="27214">MKALAWIALAVSLVCTGLYVTDSTWENGWMFGPILLVSVVPILFSIANKLDGGLAALRGTVPRAFRDAPIGIGTVVSVSRTGLTVNDQPQLEIELNVDTPNGLTFRATTRQIVDLMELGAVHPGAVLPVRYLPDGQVTLAIDASRDELQTAFDRVQLSKGLITPKQLHITEHGVDAQAVILAMAPTGEIRGDRAVVNLTLRITRPNHTMFDLIQQKALPPSAIAQTQPGSAVRVRYLPQDESEVTILTALTPS</sequence>
<keyword evidence="1" id="KW-0812">Transmembrane</keyword>
<dbReference type="EMBL" id="JAGINW010000001">
    <property type="protein sequence ID" value="MBP2324561.1"/>
    <property type="molecule type" value="Genomic_DNA"/>
</dbReference>
<organism evidence="2 3">
    <name type="scientific">Kibdelosporangium banguiense</name>
    <dbReference type="NCBI Taxonomy" id="1365924"/>
    <lineage>
        <taxon>Bacteria</taxon>
        <taxon>Bacillati</taxon>
        <taxon>Actinomycetota</taxon>
        <taxon>Actinomycetes</taxon>
        <taxon>Pseudonocardiales</taxon>
        <taxon>Pseudonocardiaceae</taxon>
        <taxon>Kibdelosporangium</taxon>
    </lineage>
</organism>
<evidence type="ECO:0000313" key="2">
    <source>
        <dbReference type="EMBL" id="MBP2324561.1"/>
    </source>
</evidence>
<name>A0ABS4TJL2_9PSEU</name>
<proteinExistence type="predicted"/>
<reference evidence="2 3" key="1">
    <citation type="submission" date="2021-03" db="EMBL/GenBank/DDBJ databases">
        <title>Sequencing the genomes of 1000 actinobacteria strains.</title>
        <authorList>
            <person name="Klenk H.-P."/>
        </authorList>
    </citation>
    <scope>NUCLEOTIDE SEQUENCE [LARGE SCALE GENOMIC DNA]</scope>
    <source>
        <strain evidence="2 3">DSM 46670</strain>
    </source>
</reference>
<gene>
    <name evidence="2" type="ORF">JOF56_004946</name>
</gene>
<dbReference type="RefSeq" id="WP_209641886.1">
    <property type="nucleotide sequence ID" value="NZ_JAGINW010000001.1"/>
</dbReference>
<feature type="transmembrane region" description="Helical" evidence="1">
    <location>
        <begin position="27"/>
        <end position="47"/>
    </location>
</feature>
<keyword evidence="3" id="KW-1185">Reference proteome</keyword>
<keyword evidence="1" id="KW-1133">Transmembrane helix</keyword>
<dbReference type="Proteomes" id="UP001519332">
    <property type="component" value="Unassembled WGS sequence"/>
</dbReference>
<accession>A0ABS4TJL2</accession>
<evidence type="ECO:0000313" key="3">
    <source>
        <dbReference type="Proteomes" id="UP001519332"/>
    </source>
</evidence>
<evidence type="ECO:0008006" key="4">
    <source>
        <dbReference type="Google" id="ProtNLM"/>
    </source>
</evidence>
<keyword evidence="1" id="KW-0472">Membrane</keyword>
<protein>
    <recommendedName>
        <fullName evidence="4">DUF58 domain-containing protein</fullName>
    </recommendedName>
</protein>
<evidence type="ECO:0000256" key="1">
    <source>
        <dbReference type="SAM" id="Phobius"/>
    </source>
</evidence>
<comment type="caution">
    <text evidence="2">The sequence shown here is derived from an EMBL/GenBank/DDBJ whole genome shotgun (WGS) entry which is preliminary data.</text>
</comment>